<feature type="compositionally biased region" description="Basic and acidic residues" evidence="1">
    <location>
        <begin position="27"/>
        <end position="37"/>
    </location>
</feature>
<protein>
    <submittedName>
        <fullName evidence="3">Uncharacterized protein</fullName>
    </submittedName>
</protein>
<feature type="compositionally biased region" description="Polar residues" evidence="1">
    <location>
        <begin position="8"/>
        <end position="21"/>
    </location>
</feature>
<dbReference type="RefSeq" id="WP_010687692.1">
    <property type="nucleotide sequence ID" value="NZ_CP043538.1"/>
</dbReference>
<keyword evidence="2" id="KW-1133">Transmembrane helix</keyword>
<feature type="transmembrane region" description="Helical" evidence="2">
    <location>
        <begin position="73"/>
        <end position="92"/>
    </location>
</feature>
<evidence type="ECO:0000313" key="3">
    <source>
        <dbReference type="EMBL" id="QGY03542.1"/>
    </source>
</evidence>
<feature type="region of interest" description="Disordered" evidence="1">
    <location>
        <begin position="1"/>
        <end position="46"/>
    </location>
</feature>
<accession>A0A6B9FNF6</accession>
<evidence type="ECO:0000256" key="2">
    <source>
        <dbReference type="SAM" id="Phobius"/>
    </source>
</evidence>
<gene>
    <name evidence="3" type="ORF">MMSR116_17855</name>
</gene>
<keyword evidence="2" id="KW-0472">Membrane</keyword>
<name>A0A6B9FNF6_9HYPH</name>
<dbReference type="OrthoDB" id="7996430at2"/>
<dbReference type="Proteomes" id="UP000012488">
    <property type="component" value="Chromosome"/>
</dbReference>
<dbReference type="KEGG" id="mmes:MMSR116_17855"/>
<proteinExistence type="predicted"/>
<evidence type="ECO:0000256" key="1">
    <source>
        <dbReference type="SAM" id="MobiDB-lite"/>
    </source>
</evidence>
<reference evidence="3 4" key="2">
    <citation type="journal article" date="2013" name="Genome Announc.">
        <title>Draft Genome Sequence of Methylobacterium mesophilicum Strain SR1.6/6, Isolated from Citrus sinensis.</title>
        <authorList>
            <person name="Marinho Almeida D."/>
            <person name="Dini-Andreote F."/>
            <person name="Camargo Neves A.A."/>
            <person name="Juca Ramos R.T."/>
            <person name="Andreote F.D."/>
            <person name="Carneiro A.R."/>
            <person name="Oliveira de Souza Lima A."/>
            <person name="Caracciolo Gomes de Sa P.H."/>
            <person name="Ribeiro Barbosa M.S."/>
            <person name="Araujo W.L."/>
            <person name="Silva A."/>
        </authorList>
    </citation>
    <scope>NUCLEOTIDE SEQUENCE [LARGE SCALE GENOMIC DNA]</scope>
    <source>
        <strain evidence="3 4">SR1.6/6</strain>
    </source>
</reference>
<sequence>MTHARIPNFSQPIPVRSTSARTGRRNPPLDRRYRNLPDEQQPGAIEPWQAVTPVRPDTAHSRSLRFLDTAGELLAAVAIIGGGMVLTGLASLF</sequence>
<dbReference type="AlphaFoldDB" id="A0A6B9FNF6"/>
<keyword evidence="2" id="KW-0812">Transmembrane</keyword>
<evidence type="ECO:0000313" key="4">
    <source>
        <dbReference type="Proteomes" id="UP000012488"/>
    </source>
</evidence>
<organism evidence="3 4">
    <name type="scientific">Methylobacterium mesophilicum SR1.6/6</name>
    <dbReference type="NCBI Taxonomy" id="908290"/>
    <lineage>
        <taxon>Bacteria</taxon>
        <taxon>Pseudomonadati</taxon>
        <taxon>Pseudomonadota</taxon>
        <taxon>Alphaproteobacteria</taxon>
        <taxon>Hyphomicrobiales</taxon>
        <taxon>Methylobacteriaceae</taxon>
        <taxon>Methylobacterium</taxon>
    </lineage>
</organism>
<reference evidence="3 4" key="1">
    <citation type="journal article" date="2012" name="Genet. Mol. Biol.">
        <title>Analysis of 16S rRNA and mxaF genes revealing insights into Methylobacterium niche-specific plant association.</title>
        <authorList>
            <person name="Dourado M.N."/>
            <person name="Andreote F.D."/>
            <person name="Dini-Andreote F."/>
            <person name="Conti R."/>
            <person name="Araujo J.M."/>
            <person name="Araujo W.L."/>
        </authorList>
    </citation>
    <scope>NUCLEOTIDE SEQUENCE [LARGE SCALE GENOMIC DNA]</scope>
    <source>
        <strain evidence="3 4">SR1.6/6</strain>
    </source>
</reference>
<dbReference type="EMBL" id="CP043538">
    <property type="protein sequence ID" value="QGY03542.1"/>
    <property type="molecule type" value="Genomic_DNA"/>
</dbReference>